<reference evidence="11 12" key="1">
    <citation type="submission" date="2022-08" db="EMBL/GenBank/DDBJ databases">
        <title>Bacterial and archaeal communities from various locations to study Microbial Dark Matter (Phase II).</title>
        <authorList>
            <person name="Stepanauskas R."/>
        </authorList>
    </citation>
    <scope>NUCLEOTIDE SEQUENCE [LARGE SCALE GENOMIC DNA]</scope>
    <source>
        <strain evidence="11 12">PD1</strain>
    </source>
</reference>
<dbReference type="GO" id="GO:0005840">
    <property type="term" value="C:ribosome"/>
    <property type="evidence" value="ECO:0007669"/>
    <property type="project" value="UniProtKB-KW"/>
</dbReference>
<dbReference type="CDD" id="cd02412">
    <property type="entry name" value="KH-II_30S_S3"/>
    <property type="match status" value="1"/>
</dbReference>
<keyword evidence="4 8" id="KW-0689">Ribosomal protein</keyword>
<accession>A0ABT2EV97</accession>
<sequence length="243" mass="27717">MGQKVNPIGLRIGIVKDWPSKWFSSRHYTEWVLEDIKIRDHIKSRFKQAGIPRIEIERKANTVIITVYAARPGMLIGLRGRTIEQLRQQLQEITKGKEVYIHVREVEKPELEAQLLAESIVQQIERRVSHKRAMRQAALRALNAGALGVKIIVAGRLGGAELARDEKLHIGRVPLNTLRADIDYGFDEAWTKWGRIGVHVWLYKGEILEKGKERVVLAQQRQPAQVVAVSSEEEELEEEEGGE</sequence>
<evidence type="ECO:0000313" key="12">
    <source>
        <dbReference type="Proteomes" id="UP001204798"/>
    </source>
</evidence>
<evidence type="ECO:0000256" key="1">
    <source>
        <dbReference type="ARBA" id="ARBA00010761"/>
    </source>
</evidence>
<dbReference type="InterPro" id="IPR036419">
    <property type="entry name" value="Ribosomal_S3_C_sf"/>
</dbReference>
<evidence type="ECO:0000256" key="9">
    <source>
        <dbReference type="RuleBase" id="RU003624"/>
    </source>
</evidence>
<keyword evidence="3 8" id="KW-0694">RNA-binding</keyword>
<dbReference type="HAMAP" id="MF_01309_B">
    <property type="entry name" value="Ribosomal_uS3_B"/>
    <property type="match status" value="1"/>
</dbReference>
<dbReference type="InterPro" id="IPR009019">
    <property type="entry name" value="KH_sf_prok-type"/>
</dbReference>
<dbReference type="PANTHER" id="PTHR11760">
    <property type="entry name" value="30S/40S RIBOSOMAL PROTEIN S3"/>
    <property type="match status" value="1"/>
</dbReference>
<evidence type="ECO:0000256" key="3">
    <source>
        <dbReference type="ARBA" id="ARBA00022884"/>
    </source>
</evidence>
<dbReference type="SUPFAM" id="SSF54821">
    <property type="entry name" value="Ribosomal protein S3 C-terminal domain"/>
    <property type="match status" value="1"/>
</dbReference>
<keyword evidence="5 8" id="KW-0687">Ribonucleoprotein</keyword>
<evidence type="ECO:0000313" key="11">
    <source>
        <dbReference type="EMBL" id="MCS3920848.1"/>
    </source>
</evidence>
<dbReference type="Gene3D" id="3.30.300.20">
    <property type="match status" value="1"/>
</dbReference>
<dbReference type="Pfam" id="PF07650">
    <property type="entry name" value="KH_2"/>
    <property type="match status" value="1"/>
</dbReference>
<evidence type="ECO:0000256" key="8">
    <source>
        <dbReference type="HAMAP-Rule" id="MF_01309"/>
    </source>
</evidence>
<evidence type="ECO:0000256" key="4">
    <source>
        <dbReference type="ARBA" id="ARBA00022980"/>
    </source>
</evidence>
<proteinExistence type="inferred from homology"/>
<dbReference type="Proteomes" id="UP001204798">
    <property type="component" value="Unassembled WGS sequence"/>
</dbReference>
<organism evidence="11 12">
    <name type="scientific">Candidatus Fervidibacter sacchari</name>
    <dbReference type="NCBI Taxonomy" id="1448929"/>
    <lineage>
        <taxon>Bacteria</taxon>
        <taxon>Candidatus Fervidibacterota</taxon>
        <taxon>Candidatus Fervidibacter</taxon>
    </lineage>
</organism>
<dbReference type="InterPro" id="IPR004087">
    <property type="entry name" value="KH_dom"/>
</dbReference>
<dbReference type="Gene3D" id="3.30.1140.32">
    <property type="entry name" value="Ribosomal protein S3, C-terminal domain"/>
    <property type="match status" value="1"/>
</dbReference>
<protein>
    <recommendedName>
        <fullName evidence="7 8">Small ribosomal subunit protein uS3</fullName>
    </recommendedName>
</protein>
<dbReference type="RefSeq" id="WP_259101072.1">
    <property type="nucleotide sequence ID" value="NZ_CP130454.1"/>
</dbReference>
<dbReference type="InterPro" id="IPR018280">
    <property type="entry name" value="Ribosomal_uS3_CS"/>
</dbReference>
<dbReference type="SUPFAM" id="SSF54814">
    <property type="entry name" value="Prokaryotic type KH domain (KH-domain type II)"/>
    <property type="match status" value="1"/>
</dbReference>
<dbReference type="InterPro" id="IPR005704">
    <property type="entry name" value="Ribosomal_uS3_bac-typ"/>
</dbReference>
<comment type="subunit">
    <text evidence="8">Part of the 30S ribosomal subunit. Forms a tight complex with proteins S10 and S14.</text>
</comment>
<dbReference type="NCBIfam" id="TIGR01009">
    <property type="entry name" value="rpsC_bact"/>
    <property type="match status" value="1"/>
</dbReference>
<dbReference type="InterPro" id="IPR004044">
    <property type="entry name" value="KH_dom_type_2"/>
</dbReference>
<keyword evidence="2 8" id="KW-0699">rRNA-binding</keyword>
<dbReference type="SMART" id="SM00322">
    <property type="entry name" value="KH"/>
    <property type="match status" value="1"/>
</dbReference>
<evidence type="ECO:0000259" key="10">
    <source>
        <dbReference type="PROSITE" id="PS50823"/>
    </source>
</evidence>
<dbReference type="PROSITE" id="PS50823">
    <property type="entry name" value="KH_TYPE_2"/>
    <property type="match status" value="1"/>
</dbReference>
<evidence type="ECO:0000256" key="5">
    <source>
        <dbReference type="ARBA" id="ARBA00023274"/>
    </source>
</evidence>
<dbReference type="PANTHER" id="PTHR11760:SF19">
    <property type="entry name" value="SMALL RIBOSOMAL SUBUNIT PROTEIN US3C"/>
    <property type="match status" value="1"/>
</dbReference>
<gene>
    <name evidence="8" type="primary">rpsC</name>
    <name evidence="11" type="ORF">M2350_003285</name>
</gene>
<evidence type="ECO:0000256" key="6">
    <source>
        <dbReference type="ARBA" id="ARBA00024998"/>
    </source>
</evidence>
<dbReference type="InterPro" id="IPR057258">
    <property type="entry name" value="Ribosomal_uS3"/>
</dbReference>
<dbReference type="InterPro" id="IPR015946">
    <property type="entry name" value="KH_dom-like_a/b"/>
</dbReference>
<evidence type="ECO:0000256" key="7">
    <source>
        <dbReference type="ARBA" id="ARBA00035257"/>
    </source>
</evidence>
<dbReference type="PROSITE" id="PS00548">
    <property type="entry name" value="RIBOSOMAL_S3"/>
    <property type="match status" value="1"/>
</dbReference>
<comment type="function">
    <text evidence="6 8">Binds the lower part of the 30S subunit head. Binds mRNA in the 70S ribosome, positioning it for translation.</text>
</comment>
<name>A0ABT2EV97_9BACT</name>
<dbReference type="InterPro" id="IPR001351">
    <property type="entry name" value="Ribosomal_uS3_C"/>
</dbReference>
<dbReference type="Pfam" id="PF00189">
    <property type="entry name" value="Ribosomal_S3_C"/>
    <property type="match status" value="1"/>
</dbReference>
<evidence type="ECO:0000256" key="2">
    <source>
        <dbReference type="ARBA" id="ARBA00022730"/>
    </source>
</evidence>
<dbReference type="EMBL" id="JANUCP010000007">
    <property type="protein sequence ID" value="MCS3920848.1"/>
    <property type="molecule type" value="Genomic_DNA"/>
</dbReference>
<feature type="domain" description="KH type-2" evidence="10">
    <location>
        <begin position="38"/>
        <end position="107"/>
    </location>
</feature>
<comment type="caution">
    <text evidence="11">The sequence shown here is derived from an EMBL/GenBank/DDBJ whole genome shotgun (WGS) entry which is preliminary data.</text>
</comment>
<comment type="similarity">
    <text evidence="1 8 9">Belongs to the universal ribosomal protein uS3 family.</text>
</comment>
<keyword evidence="12" id="KW-1185">Reference proteome</keyword>